<comment type="similarity">
    <text evidence="2 7">Belongs to the acyl-CoA dehydrogenase family.</text>
</comment>
<dbReference type="SUPFAM" id="SSF47203">
    <property type="entry name" value="Acyl-CoA dehydrogenase C-terminal domain-like"/>
    <property type="match status" value="1"/>
</dbReference>
<keyword evidence="3 7" id="KW-0285">Flavoprotein</keyword>
<dbReference type="FunFam" id="1.10.540.10:FF:000001">
    <property type="entry name" value="Very long-chain-specific acyl-CoA dehydrogenase, mitochondrial"/>
    <property type="match status" value="1"/>
</dbReference>
<dbReference type="Pfam" id="PF02770">
    <property type="entry name" value="Acyl-CoA_dh_M"/>
    <property type="match status" value="1"/>
</dbReference>
<feature type="region of interest" description="Disordered" evidence="8">
    <location>
        <begin position="1"/>
        <end position="37"/>
    </location>
</feature>
<comment type="cofactor">
    <cofactor evidence="1 7">
        <name>FAD</name>
        <dbReference type="ChEBI" id="CHEBI:57692"/>
    </cofactor>
</comment>
<dbReference type="FunFam" id="1.20.140.10:FF:000019">
    <property type="entry name" value="Acyl-CoA dehydrogenase"/>
    <property type="match status" value="1"/>
</dbReference>
<dbReference type="GO" id="GO:0033539">
    <property type="term" value="P:fatty acid beta-oxidation using acyl-CoA dehydrogenase"/>
    <property type="evidence" value="ECO:0007669"/>
    <property type="project" value="TreeGrafter"/>
</dbReference>
<evidence type="ECO:0000256" key="3">
    <source>
        <dbReference type="ARBA" id="ARBA00022630"/>
    </source>
</evidence>
<dbReference type="EMBL" id="JPPY01000025">
    <property type="protein sequence ID" value="KND39355.1"/>
    <property type="molecule type" value="Genomic_DNA"/>
</dbReference>
<evidence type="ECO:0000256" key="1">
    <source>
        <dbReference type="ARBA" id="ARBA00001974"/>
    </source>
</evidence>
<comment type="caution">
    <text evidence="12">The sequence shown here is derived from an EMBL/GenBank/DDBJ whole genome shotgun (WGS) entry which is preliminary data.</text>
</comment>
<evidence type="ECO:0000256" key="5">
    <source>
        <dbReference type="ARBA" id="ARBA00023002"/>
    </source>
</evidence>
<dbReference type="Gene3D" id="2.40.110.10">
    <property type="entry name" value="Butyryl-CoA Dehydrogenase, subunit A, domain 2"/>
    <property type="match status" value="1"/>
</dbReference>
<comment type="catalytic activity">
    <reaction evidence="6">
        <text>a 2,3-saturated acyl-CoA + A = a 2,3-dehydroacyl-CoA + AH2</text>
        <dbReference type="Rhea" id="RHEA:48608"/>
        <dbReference type="ChEBI" id="CHEBI:13193"/>
        <dbReference type="ChEBI" id="CHEBI:17499"/>
        <dbReference type="ChEBI" id="CHEBI:60015"/>
        <dbReference type="ChEBI" id="CHEBI:65111"/>
    </reaction>
</comment>
<feature type="compositionally biased region" description="Basic and acidic residues" evidence="8">
    <location>
        <begin position="24"/>
        <end position="37"/>
    </location>
</feature>
<dbReference type="InterPro" id="IPR037069">
    <property type="entry name" value="AcylCoA_DH/ox_N_sf"/>
</dbReference>
<evidence type="ECO:0000259" key="11">
    <source>
        <dbReference type="Pfam" id="PF02771"/>
    </source>
</evidence>
<dbReference type="GO" id="GO:0003995">
    <property type="term" value="F:acyl-CoA dehydrogenase activity"/>
    <property type="evidence" value="ECO:0007669"/>
    <property type="project" value="TreeGrafter"/>
</dbReference>
<proteinExistence type="inferred from homology"/>
<feature type="domain" description="Acyl-CoA oxidase/dehydrogenase middle" evidence="10">
    <location>
        <begin position="184"/>
        <end position="280"/>
    </location>
</feature>
<dbReference type="InterPro" id="IPR050741">
    <property type="entry name" value="Acyl-CoA_dehydrogenase"/>
</dbReference>
<dbReference type="RefSeq" id="WP_050369368.1">
    <property type="nucleotide sequence ID" value="NZ_KQ257800.1"/>
</dbReference>
<dbReference type="Gene3D" id="1.20.140.10">
    <property type="entry name" value="Butyryl-CoA Dehydrogenase, subunit A, domain 3"/>
    <property type="match status" value="2"/>
</dbReference>
<sequence>MSAPHASPGKPSVSGSSVSGPSVSEREARQVAEAAREQDWRKPSFAKELFLGRFRLDLIHPHPVPPDADVRRGEEFLAALRDFCETKVDSARIEREARIPDETINGLKDLGALGMKIDTQYGGLGLTQVYYNKALALVGSANPALGALLSAHQSIGVPQPLKIFGTQEQKDAFLPRCATTAISAFLLTEPDVGSDPARLATTAVPDGDEYVVDGVKLWTTNGVVADLLVVMARVPVSEGHKGGITAFVVEADSEGITVENRNAFMGLRGIENGVTRFHQVRVPAAHRIGPEGAGLKIALTTLNTGRLSLPAMCVGAGKWALKIAREWSGVREQWGKPVALHEAVGAKISFIAATTFALEAVVDLSSQMADEDRNDIRIEAALAKLYGSEMGCLIADELVQIRGGRGFETAESLKARGERGVPAEQLVRDLRINRIFEGSTEIMHLLIAREAVDAHLSVAGDLIDPDKSLGEKARAGVEAGFFYARWLPKLVVGAGQLPTSYDDFKNGMDLSGHLRYVERHSRKLARSTFYAMSRWQGRLETKQGFLGRVVDIGAELFAMSAACVRAEHLRAQGQHGREAYQLADAFCQQARVRVDELFGRLWSNTDDVDRKVVKGVLGGAYEWLETGIVDPSGEGPWIADASPGPSGKENVHRPIR</sequence>
<evidence type="ECO:0000256" key="4">
    <source>
        <dbReference type="ARBA" id="ARBA00022827"/>
    </source>
</evidence>
<feature type="compositionally biased region" description="Low complexity" evidence="8">
    <location>
        <begin position="7"/>
        <end position="23"/>
    </location>
</feature>
<dbReference type="PANTHER" id="PTHR48083:SF31">
    <property type="entry name" value="ACYL-COA DEHYDROGENASE FADE10-RELATED"/>
    <property type="match status" value="1"/>
</dbReference>
<protein>
    <submittedName>
        <fullName evidence="12">Acyl-CoA dehydrogenase</fullName>
    </submittedName>
</protein>
<dbReference type="InterPro" id="IPR009075">
    <property type="entry name" value="AcylCo_DH/oxidase_C"/>
</dbReference>
<feature type="domain" description="Acyl-CoA dehydrogenase/oxidase N-terminal" evidence="11">
    <location>
        <begin position="74"/>
        <end position="179"/>
    </location>
</feature>
<name>A0A0L0KP21_9ACTN</name>
<dbReference type="InterPro" id="IPR013786">
    <property type="entry name" value="AcylCoA_DH/ox_N"/>
</dbReference>
<dbReference type="Pfam" id="PF00441">
    <property type="entry name" value="Acyl-CoA_dh_1"/>
    <property type="match status" value="1"/>
</dbReference>
<dbReference type="Pfam" id="PF02771">
    <property type="entry name" value="Acyl-CoA_dh_N"/>
    <property type="match status" value="1"/>
</dbReference>
<keyword evidence="5 7" id="KW-0560">Oxidoreductase</keyword>
<dbReference type="InterPro" id="IPR006091">
    <property type="entry name" value="Acyl-CoA_Oxase/DH_mid-dom"/>
</dbReference>
<reference evidence="13" key="1">
    <citation type="submission" date="2014-07" db="EMBL/GenBank/DDBJ databases">
        <title>Genome sequencing of plant-pathogenic Streptomyces species.</title>
        <authorList>
            <person name="Harrison J."/>
            <person name="Sapp M."/>
            <person name="Thwaites R."/>
            <person name="Studholme D.J."/>
        </authorList>
    </citation>
    <scope>NUCLEOTIDE SEQUENCE [LARGE SCALE GENOMIC DNA]</scope>
    <source>
        <strain evidence="13">NCPPB 4445</strain>
    </source>
</reference>
<dbReference type="GO" id="GO:0050660">
    <property type="term" value="F:flavin adenine dinucleotide binding"/>
    <property type="evidence" value="ECO:0007669"/>
    <property type="project" value="InterPro"/>
</dbReference>
<organism evidence="12 13">
    <name type="scientific">Streptomyces acidiscabies</name>
    <dbReference type="NCBI Taxonomy" id="42234"/>
    <lineage>
        <taxon>Bacteria</taxon>
        <taxon>Bacillati</taxon>
        <taxon>Actinomycetota</taxon>
        <taxon>Actinomycetes</taxon>
        <taxon>Kitasatosporales</taxon>
        <taxon>Streptomycetaceae</taxon>
        <taxon>Streptomyces</taxon>
    </lineage>
</organism>
<dbReference type="Proteomes" id="UP000037151">
    <property type="component" value="Unassembled WGS sequence"/>
</dbReference>
<evidence type="ECO:0000256" key="2">
    <source>
        <dbReference type="ARBA" id="ARBA00009347"/>
    </source>
</evidence>
<feature type="domain" description="Acyl-CoA dehydrogenase/oxidase C-terminal" evidence="9">
    <location>
        <begin position="292"/>
        <end position="450"/>
    </location>
</feature>
<evidence type="ECO:0000256" key="7">
    <source>
        <dbReference type="RuleBase" id="RU362125"/>
    </source>
</evidence>
<evidence type="ECO:0000256" key="6">
    <source>
        <dbReference type="ARBA" id="ARBA00052546"/>
    </source>
</evidence>
<feature type="region of interest" description="Disordered" evidence="8">
    <location>
        <begin position="634"/>
        <end position="656"/>
    </location>
</feature>
<evidence type="ECO:0000259" key="9">
    <source>
        <dbReference type="Pfam" id="PF00441"/>
    </source>
</evidence>
<evidence type="ECO:0000313" key="12">
    <source>
        <dbReference type="EMBL" id="KND39355.1"/>
    </source>
</evidence>
<dbReference type="InterPro" id="IPR009100">
    <property type="entry name" value="AcylCoA_DH/oxidase_NM_dom_sf"/>
</dbReference>
<dbReference type="PATRIC" id="fig|42234.21.peg.791"/>
<dbReference type="PANTHER" id="PTHR48083">
    <property type="entry name" value="MEDIUM-CHAIN SPECIFIC ACYL-COA DEHYDROGENASE, MITOCHONDRIAL-RELATED"/>
    <property type="match status" value="1"/>
</dbReference>
<evidence type="ECO:0000256" key="8">
    <source>
        <dbReference type="SAM" id="MobiDB-lite"/>
    </source>
</evidence>
<dbReference type="InterPro" id="IPR046373">
    <property type="entry name" value="Acyl-CoA_Oxase/DH_mid-dom_sf"/>
</dbReference>
<evidence type="ECO:0000259" key="10">
    <source>
        <dbReference type="Pfam" id="PF02770"/>
    </source>
</evidence>
<dbReference type="FunFam" id="2.40.110.10:FF:000023">
    <property type="entry name" value="Acyl-CoA dehydrogenase FadE10"/>
    <property type="match status" value="1"/>
</dbReference>
<dbReference type="GO" id="GO:0005737">
    <property type="term" value="C:cytoplasm"/>
    <property type="evidence" value="ECO:0007669"/>
    <property type="project" value="TreeGrafter"/>
</dbReference>
<keyword evidence="4 7" id="KW-0274">FAD</keyword>
<dbReference type="InterPro" id="IPR036250">
    <property type="entry name" value="AcylCo_DH-like_C"/>
</dbReference>
<dbReference type="OrthoDB" id="8876745at2"/>
<evidence type="ECO:0000313" key="13">
    <source>
        <dbReference type="Proteomes" id="UP000037151"/>
    </source>
</evidence>
<dbReference type="Gene3D" id="1.10.540.10">
    <property type="entry name" value="Acyl-CoA dehydrogenase/oxidase, N-terminal domain"/>
    <property type="match status" value="1"/>
</dbReference>
<dbReference type="SUPFAM" id="SSF56645">
    <property type="entry name" value="Acyl-CoA dehydrogenase NM domain-like"/>
    <property type="match status" value="1"/>
</dbReference>
<gene>
    <name evidence="12" type="ORF">IQ63_03835</name>
</gene>
<accession>A0A0L0KP21</accession>
<dbReference type="AlphaFoldDB" id="A0A0L0KP21"/>